<evidence type="ECO:0000313" key="1">
    <source>
        <dbReference type="EMBL" id="QBF27620.1"/>
    </source>
</evidence>
<dbReference type="EMBL" id="CP035952">
    <property type="protein sequence ID" value="QBF27620.1"/>
    <property type="molecule type" value="Genomic_DNA"/>
</dbReference>
<accession>A0A411MLH6</accession>
<keyword evidence="2" id="KW-1185">Reference proteome</keyword>
<reference evidence="1 2" key="1">
    <citation type="submission" date="2019-02" db="EMBL/GenBank/DDBJ databases">
        <title>Complete genome sequence of Pseudomonas sp. SNU WT1 isolated from rainbow trout.</title>
        <authorList>
            <person name="Oh W.T."/>
            <person name="Park S.C."/>
        </authorList>
    </citation>
    <scope>NUCLEOTIDE SEQUENCE [LARGE SCALE GENOMIC DNA]</scope>
    <source>
        <strain evidence="1 2">SNU WT1</strain>
    </source>
</reference>
<dbReference type="KEGG" id="ptk:EXN22_18715"/>
<gene>
    <name evidence="1" type="ORF">EXN22_18715</name>
</gene>
<dbReference type="AlphaFoldDB" id="A0A411MLH6"/>
<sequence>MDLAELQQLIRNSKPEDFVINNILSNDCPHFKPEQLEHVRKSIAEVTGINIKDNEIYVVGSAKLGFGLHQKTKRDGEILPAFRPFNADSDIDIAFASAELFDMVWQEVSTFAFSQTRFPARINKLGDYLVYGWLRPDHFPRDTRLLNYDRWNDKVRSLGRDQLLGRRKISGALYRNVEFVTKYQARGINTCKKLLELS</sequence>
<proteinExistence type="predicted"/>
<dbReference type="Proteomes" id="UP000291130">
    <property type="component" value="Chromosome"/>
</dbReference>
<organism evidence="1 2">
    <name type="scientific">Pseudomonas tructae</name>
    <dbReference type="NCBI Taxonomy" id="2518644"/>
    <lineage>
        <taxon>Bacteria</taxon>
        <taxon>Pseudomonadati</taxon>
        <taxon>Pseudomonadota</taxon>
        <taxon>Gammaproteobacteria</taxon>
        <taxon>Pseudomonadales</taxon>
        <taxon>Pseudomonadaceae</taxon>
        <taxon>Pseudomonas</taxon>
    </lineage>
</organism>
<name>A0A411MLH6_9PSED</name>
<protein>
    <submittedName>
        <fullName evidence="1">Uncharacterized protein</fullName>
    </submittedName>
</protein>
<dbReference type="OrthoDB" id="7058235at2"/>
<dbReference type="RefSeq" id="WP_130265469.1">
    <property type="nucleotide sequence ID" value="NZ_CP035952.1"/>
</dbReference>
<evidence type="ECO:0000313" key="2">
    <source>
        <dbReference type="Proteomes" id="UP000291130"/>
    </source>
</evidence>